<feature type="compositionally biased region" description="Low complexity" evidence="1">
    <location>
        <begin position="267"/>
        <end position="279"/>
    </location>
</feature>
<keyword evidence="4" id="KW-1185">Reference proteome</keyword>
<dbReference type="GO" id="GO:0004622">
    <property type="term" value="F:phosphatidylcholine lysophospholipase activity"/>
    <property type="evidence" value="ECO:0007669"/>
    <property type="project" value="TreeGrafter"/>
</dbReference>
<dbReference type="RefSeq" id="WP_093714925.1">
    <property type="nucleotide sequence ID" value="NZ_FONG01000011.1"/>
</dbReference>
<evidence type="ECO:0000256" key="1">
    <source>
        <dbReference type="SAM" id="MobiDB-lite"/>
    </source>
</evidence>
<dbReference type="AlphaFoldDB" id="A0A1I2HKQ5"/>
<dbReference type="Pfam" id="PF13472">
    <property type="entry name" value="Lipase_GDSL_2"/>
    <property type="match status" value="1"/>
</dbReference>
<evidence type="ECO:0000259" key="2">
    <source>
        <dbReference type="Pfam" id="PF13472"/>
    </source>
</evidence>
<evidence type="ECO:0000313" key="3">
    <source>
        <dbReference type="EMBL" id="SFF30734.1"/>
    </source>
</evidence>
<dbReference type="EMBL" id="FONG01000011">
    <property type="protein sequence ID" value="SFF30734.1"/>
    <property type="molecule type" value="Genomic_DNA"/>
</dbReference>
<dbReference type="CDD" id="cd00229">
    <property type="entry name" value="SGNH_hydrolase"/>
    <property type="match status" value="1"/>
</dbReference>
<dbReference type="Proteomes" id="UP000199323">
    <property type="component" value="Unassembled WGS sequence"/>
</dbReference>
<name>A0A1I2HKQ5_9ACTN</name>
<organism evidence="3 4">
    <name type="scientific">Actinacidiphila alni</name>
    <dbReference type="NCBI Taxonomy" id="380248"/>
    <lineage>
        <taxon>Bacteria</taxon>
        <taxon>Bacillati</taxon>
        <taxon>Actinomycetota</taxon>
        <taxon>Actinomycetes</taxon>
        <taxon>Kitasatosporales</taxon>
        <taxon>Streptomycetaceae</taxon>
        <taxon>Actinacidiphila</taxon>
    </lineage>
</organism>
<feature type="domain" description="SGNH hydrolase-type esterase" evidence="2">
    <location>
        <begin position="39"/>
        <end position="210"/>
    </location>
</feature>
<dbReference type="InterPro" id="IPR013830">
    <property type="entry name" value="SGNH_hydro"/>
</dbReference>
<dbReference type="PANTHER" id="PTHR30383">
    <property type="entry name" value="THIOESTERASE 1/PROTEASE 1/LYSOPHOSPHOLIPASE L1"/>
    <property type="match status" value="1"/>
</dbReference>
<dbReference type="PANTHER" id="PTHR30383:SF5">
    <property type="entry name" value="SGNH HYDROLASE-TYPE ESTERASE DOMAIN-CONTAINING PROTEIN"/>
    <property type="match status" value="1"/>
</dbReference>
<dbReference type="STRING" id="380248.SAMN05216251_11194"/>
<dbReference type="Gene3D" id="3.40.50.1110">
    <property type="entry name" value="SGNH hydrolase"/>
    <property type="match status" value="1"/>
</dbReference>
<evidence type="ECO:0000313" key="4">
    <source>
        <dbReference type="Proteomes" id="UP000199323"/>
    </source>
</evidence>
<dbReference type="InterPro" id="IPR051532">
    <property type="entry name" value="Ester_Hydrolysis_Enzymes"/>
</dbReference>
<protein>
    <submittedName>
        <fullName evidence="3">Lysophospholipase L1</fullName>
    </submittedName>
</protein>
<reference evidence="3 4" key="1">
    <citation type="submission" date="2016-10" db="EMBL/GenBank/DDBJ databases">
        <authorList>
            <person name="de Groot N.N."/>
        </authorList>
    </citation>
    <scope>NUCLEOTIDE SEQUENCE [LARGE SCALE GENOMIC DNA]</scope>
    <source>
        <strain evidence="3 4">CGMCC 4.3510</strain>
    </source>
</reference>
<dbReference type="SUPFAM" id="SSF52266">
    <property type="entry name" value="SGNH hydrolase"/>
    <property type="match status" value="1"/>
</dbReference>
<accession>A0A1I2HKQ5</accession>
<dbReference type="InterPro" id="IPR036514">
    <property type="entry name" value="SGNH_hydro_sf"/>
</dbReference>
<dbReference type="OrthoDB" id="3288625at2"/>
<gene>
    <name evidence="3" type="ORF">SAMN05216251_11194</name>
</gene>
<feature type="region of interest" description="Disordered" evidence="1">
    <location>
        <begin position="236"/>
        <end position="279"/>
    </location>
</feature>
<proteinExistence type="predicted"/>
<sequence>MTAHETSPPRPSDGSTAAPAAALSGLLAADRPLTWVIAGDSVAQGARWTAGERDYAQHLEERVRYELARYADAFTRTAVSGWRTGDVAGTLDRVTRPEPDIVSLGIGLNDTKLGPAHLADFDRGLRDVVARLRSAGALVLLHLPNPVRPQAPPELIGPLPEYVAAMRAVGRDTGCVVVDHYTPWTGAGDGWAPAAWMGDPIHPNGRGHKVMAGTLLRTLGLWDDASECCALTVAAGLPDGPGGPDSPGGSDGPGDAGGSDGPGDSGGPSAAEGSGAPTA</sequence>
<feature type="compositionally biased region" description="Gly residues" evidence="1">
    <location>
        <begin position="239"/>
        <end position="266"/>
    </location>
</feature>